<reference evidence="7 8" key="1">
    <citation type="submission" date="2020-03" db="EMBL/GenBank/DDBJ databases">
        <authorList>
            <person name="Wang L."/>
            <person name="He N."/>
            <person name="Li Y."/>
            <person name="Fang Y."/>
            <person name="Zhang F."/>
        </authorList>
    </citation>
    <scope>NUCLEOTIDE SEQUENCE [LARGE SCALE GENOMIC DNA]</scope>
    <source>
        <strain evidence="7 8">36D10-4-7</strain>
    </source>
</reference>
<organism evidence="7 8">
    <name type="scientific">Sphingomonas corticis</name>
    <dbReference type="NCBI Taxonomy" id="2722791"/>
    <lineage>
        <taxon>Bacteria</taxon>
        <taxon>Pseudomonadati</taxon>
        <taxon>Pseudomonadota</taxon>
        <taxon>Alphaproteobacteria</taxon>
        <taxon>Sphingomonadales</taxon>
        <taxon>Sphingomonadaceae</taxon>
        <taxon>Sphingomonas</taxon>
    </lineage>
</organism>
<evidence type="ECO:0000256" key="4">
    <source>
        <dbReference type="ARBA" id="ARBA00023136"/>
    </source>
</evidence>
<dbReference type="SMART" id="SM00271">
    <property type="entry name" value="DnaJ"/>
    <property type="match status" value="1"/>
</dbReference>
<name>A0ABX1CNP1_9SPHN</name>
<sequence>MTKWIVAALVIYLAWRLLAKPKAKADPAVAARRLLRVRTDADADAIRAAHRRLMAQAHPDRGGSDEAARRLNAARDLLLARVDRAR</sequence>
<evidence type="ECO:0000259" key="6">
    <source>
        <dbReference type="PROSITE" id="PS50076"/>
    </source>
</evidence>
<evidence type="ECO:0000256" key="2">
    <source>
        <dbReference type="ARBA" id="ARBA00022692"/>
    </source>
</evidence>
<dbReference type="InterPro" id="IPR001623">
    <property type="entry name" value="DnaJ_domain"/>
</dbReference>
<comment type="similarity">
    <text evidence="5">Belongs to the TIM14 family.</text>
</comment>
<keyword evidence="8" id="KW-1185">Reference proteome</keyword>
<feature type="domain" description="J" evidence="6">
    <location>
        <begin position="30"/>
        <end position="86"/>
    </location>
</feature>
<comment type="caution">
    <text evidence="7">The sequence shown here is derived from an EMBL/GenBank/DDBJ whole genome shotgun (WGS) entry which is preliminary data.</text>
</comment>
<gene>
    <name evidence="7" type="ORF">HBH26_05100</name>
</gene>
<dbReference type="RefSeq" id="WP_168133542.1">
    <property type="nucleotide sequence ID" value="NZ_JAAVJH010000003.1"/>
</dbReference>
<dbReference type="Pfam" id="PF00226">
    <property type="entry name" value="DnaJ"/>
    <property type="match status" value="1"/>
</dbReference>
<accession>A0ABX1CNP1</accession>
<dbReference type="PANTHER" id="PTHR12763:SF28">
    <property type="entry name" value="GEO10507P1-RELATED"/>
    <property type="match status" value="1"/>
</dbReference>
<dbReference type="PROSITE" id="PS50076">
    <property type="entry name" value="DNAJ_2"/>
    <property type="match status" value="1"/>
</dbReference>
<evidence type="ECO:0000256" key="5">
    <source>
        <dbReference type="ARBA" id="ARBA00038105"/>
    </source>
</evidence>
<dbReference type="InterPro" id="IPR036869">
    <property type="entry name" value="J_dom_sf"/>
</dbReference>
<evidence type="ECO:0000256" key="3">
    <source>
        <dbReference type="ARBA" id="ARBA00022989"/>
    </source>
</evidence>
<keyword evidence="3" id="KW-1133">Transmembrane helix</keyword>
<keyword evidence="4" id="KW-0472">Membrane</keyword>
<dbReference type="Gene3D" id="1.10.287.110">
    <property type="entry name" value="DnaJ domain"/>
    <property type="match status" value="1"/>
</dbReference>
<dbReference type="PANTHER" id="PTHR12763">
    <property type="match status" value="1"/>
</dbReference>
<dbReference type="SUPFAM" id="SSF46565">
    <property type="entry name" value="Chaperone J-domain"/>
    <property type="match status" value="1"/>
</dbReference>
<evidence type="ECO:0000313" key="8">
    <source>
        <dbReference type="Proteomes" id="UP000732399"/>
    </source>
</evidence>
<comment type="subcellular location">
    <subcellularLocation>
        <location evidence="1">Membrane</location>
        <topology evidence="1">Single-pass membrane protein</topology>
    </subcellularLocation>
</comment>
<evidence type="ECO:0000256" key="1">
    <source>
        <dbReference type="ARBA" id="ARBA00004167"/>
    </source>
</evidence>
<proteinExistence type="inferred from homology"/>
<dbReference type="EMBL" id="JAAVJH010000003">
    <property type="protein sequence ID" value="NJR77992.1"/>
    <property type="molecule type" value="Genomic_DNA"/>
</dbReference>
<keyword evidence="2" id="KW-0812">Transmembrane</keyword>
<dbReference type="Proteomes" id="UP000732399">
    <property type="component" value="Unassembled WGS sequence"/>
</dbReference>
<protein>
    <submittedName>
        <fullName evidence="7">DnaJ domain-containing protein</fullName>
    </submittedName>
</protein>
<evidence type="ECO:0000313" key="7">
    <source>
        <dbReference type="EMBL" id="NJR77992.1"/>
    </source>
</evidence>